<feature type="signal peptide" evidence="1">
    <location>
        <begin position="1"/>
        <end position="21"/>
    </location>
</feature>
<sequence length="139" mass="15758">MRSVPIIVFVLISTGVTTTAGKVPSQYQKSWDAAASPYKQECIEETGVNKSYADRLFLYSEYHDDDNLKCYLKCLCERLEIVNISSGTWNKNEILKHISGVTDEIYKTCSDETQDESLLCQKCFDLSKCIARHLNDATN</sequence>
<accession>A0AAN7ZLI9</accession>
<dbReference type="AlphaFoldDB" id="A0AAN7ZLI9"/>
<dbReference type="Pfam" id="PF01395">
    <property type="entry name" value="PBP_GOBP"/>
    <property type="match status" value="1"/>
</dbReference>
<keyword evidence="3" id="KW-1185">Reference proteome</keyword>
<dbReference type="InterPro" id="IPR006170">
    <property type="entry name" value="PBP/GOBP"/>
</dbReference>
<comment type="caution">
    <text evidence="2">The sequence shown here is derived from an EMBL/GenBank/DDBJ whole genome shotgun (WGS) entry which is preliminary data.</text>
</comment>
<dbReference type="SMART" id="SM00708">
    <property type="entry name" value="PhBP"/>
    <property type="match status" value="1"/>
</dbReference>
<dbReference type="Proteomes" id="UP001329430">
    <property type="component" value="Chromosome 6"/>
</dbReference>
<organism evidence="2 3">
    <name type="scientific">Pyrocoelia pectoralis</name>
    <dbReference type="NCBI Taxonomy" id="417401"/>
    <lineage>
        <taxon>Eukaryota</taxon>
        <taxon>Metazoa</taxon>
        <taxon>Ecdysozoa</taxon>
        <taxon>Arthropoda</taxon>
        <taxon>Hexapoda</taxon>
        <taxon>Insecta</taxon>
        <taxon>Pterygota</taxon>
        <taxon>Neoptera</taxon>
        <taxon>Endopterygota</taxon>
        <taxon>Coleoptera</taxon>
        <taxon>Polyphaga</taxon>
        <taxon>Elateriformia</taxon>
        <taxon>Elateroidea</taxon>
        <taxon>Lampyridae</taxon>
        <taxon>Lampyrinae</taxon>
        <taxon>Pyrocoelia</taxon>
    </lineage>
</organism>
<reference evidence="2 3" key="1">
    <citation type="journal article" date="2024" name="Insects">
        <title>An Improved Chromosome-Level Genome Assembly of the Firefly Pyrocoelia pectoralis.</title>
        <authorList>
            <person name="Fu X."/>
            <person name="Meyer-Rochow V.B."/>
            <person name="Ballantyne L."/>
            <person name="Zhu X."/>
        </authorList>
    </citation>
    <scope>NUCLEOTIDE SEQUENCE [LARGE SCALE GENOMIC DNA]</scope>
    <source>
        <strain evidence="2">XCY_ONT2</strain>
    </source>
</reference>
<dbReference type="CDD" id="cd23992">
    <property type="entry name" value="PBP_GOBP"/>
    <property type="match status" value="1"/>
</dbReference>
<protein>
    <submittedName>
        <fullName evidence="2">Uncharacterized protein</fullName>
    </submittedName>
</protein>
<evidence type="ECO:0000256" key="1">
    <source>
        <dbReference type="SAM" id="SignalP"/>
    </source>
</evidence>
<feature type="chain" id="PRO_5042885788" evidence="1">
    <location>
        <begin position="22"/>
        <end position="139"/>
    </location>
</feature>
<proteinExistence type="predicted"/>
<keyword evidence="1" id="KW-0732">Signal</keyword>
<dbReference type="GO" id="GO:0005549">
    <property type="term" value="F:odorant binding"/>
    <property type="evidence" value="ECO:0007669"/>
    <property type="project" value="InterPro"/>
</dbReference>
<name>A0AAN7ZLI9_9COLE</name>
<dbReference type="SUPFAM" id="SSF47565">
    <property type="entry name" value="Insect pheromone/odorant-binding proteins"/>
    <property type="match status" value="1"/>
</dbReference>
<gene>
    <name evidence="2" type="ORF">RI129_008953</name>
</gene>
<evidence type="ECO:0000313" key="3">
    <source>
        <dbReference type="Proteomes" id="UP001329430"/>
    </source>
</evidence>
<dbReference type="InterPro" id="IPR036728">
    <property type="entry name" value="PBP_GOBP_sf"/>
</dbReference>
<evidence type="ECO:0000313" key="2">
    <source>
        <dbReference type="EMBL" id="KAK5642786.1"/>
    </source>
</evidence>
<dbReference type="EMBL" id="JAVRBK010000006">
    <property type="protein sequence ID" value="KAK5642786.1"/>
    <property type="molecule type" value="Genomic_DNA"/>
</dbReference>
<dbReference type="Gene3D" id="1.10.238.20">
    <property type="entry name" value="Pheromone/general odorant binding protein domain"/>
    <property type="match status" value="1"/>
</dbReference>